<dbReference type="Gene3D" id="3.90.76.10">
    <property type="entry name" value="Dipeptide-binding Protein, Domain 1"/>
    <property type="match status" value="1"/>
</dbReference>
<evidence type="ECO:0000259" key="1">
    <source>
        <dbReference type="Pfam" id="PF00496"/>
    </source>
</evidence>
<dbReference type="RefSeq" id="WP_220204158.1">
    <property type="nucleotide sequence ID" value="NZ_BNJK01000001.1"/>
</dbReference>
<dbReference type="Pfam" id="PF00496">
    <property type="entry name" value="SBP_bac_5"/>
    <property type="match status" value="1"/>
</dbReference>
<dbReference type="Proteomes" id="UP000597444">
    <property type="component" value="Unassembled WGS sequence"/>
</dbReference>
<dbReference type="PANTHER" id="PTHR30290">
    <property type="entry name" value="PERIPLASMIC BINDING COMPONENT OF ABC TRANSPORTER"/>
    <property type="match status" value="1"/>
</dbReference>
<sequence length="579" mass="63916">MSFHTLSSSSTKMMKPQSPRKGIGGLLGCCALVLMVVLSACSGNANPTTGQGNKAGQPVSLTVVDSPRGNFTSNFNPLLDPGGTRTGTQGFLYEPLIFTSRYTAKVEPWLASSYDFPTDAKSITFTIRQGVKWSDGQPFTADDVMFSLNILKQYPALDRFNLWSTTIKDIANPDPQTVKITFKEANSTATWWFSQTFMVPKHIWQSISDPVKYTNDKPVGTGPYLLKSFSPSLYVFSKNPNFWQSGKPEIDELRFPAVVDNSTANLMLSKGQVDWAGIGWDPKLDPGFTGKDAAHNHHWFTPTNTVMLYLNLTKAPFNDLNVRKAMSLAINRPALQQKAAPYAAPANPSAILLPPHKDYLASDYQNAQFKQDLDQANQLMQKAGYTKGSDGIYAKGGQKISFKMMVVNGWSDWQSSTQLIASDLKALGMDAKVDTVADYTPYFSALQVGNFDTAISWTDQGPTPFYPFNDLLSSDHAAPIGKAAQATNWGRWKDAATDKLLNQYKTSADPAVQKQAIQGLQKIIADQLPAIPLDYNVSWFEYTTTHATGWPDENNPYDYGSPFNNPDNEYIVLHLHAAK</sequence>
<dbReference type="InterPro" id="IPR030678">
    <property type="entry name" value="Peptide/Ni-bd"/>
</dbReference>
<keyword evidence="3" id="KW-1185">Reference proteome</keyword>
<accession>A0A8J3IF99</accession>
<dbReference type="Gene3D" id="3.40.190.10">
    <property type="entry name" value="Periplasmic binding protein-like II"/>
    <property type="match status" value="1"/>
</dbReference>
<dbReference type="Gene3D" id="3.10.105.10">
    <property type="entry name" value="Dipeptide-binding Protein, Domain 3"/>
    <property type="match status" value="1"/>
</dbReference>
<dbReference type="InterPro" id="IPR000914">
    <property type="entry name" value="SBP_5_dom"/>
</dbReference>
<evidence type="ECO:0000313" key="2">
    <source>
        <dbReference type="EMBL" id="GHO93371.1"/>
    </source>
</evidence>
<dbReference type="PANTHER" id="PTHR30290:SF82">
    <property type="entry name" value="ABC-TYPE DIPEPTIDE_OLIGOPEPTIDE TRANSPORT SYSTEM, PERIPLASMIC COMPONENT"/>
    <property type="match status" value="1"/>
</dbReference>
<gene>
    <name evidence="2" type="ORF">KSF_034190</name>
</gene>
<protein>
    <submittedName>
        <fullName evidence="2">Peptide ABC transporter substrate-binding protein</fullName>
    </submittedName>
</protein>
<dbReference type="GO" id="GO:0042597">
    <property type="term" value="C:periplasmic space"/>
    <property type="evidence" value="ECO:0007669"/>
    <property type="project" value="UniProtKB-ARBA"/>
</dbReference>
<dbReference type="PIRSF" id="PIRSF002741">
    <property type="entry name" value="MppA"/>
    <property type="match status" value="1"/>
</dbReference>
<dbReference type="GO" id="GO:0015833">
    <property type="term" value="P:peptide transport"/>
    <property type="evidence" value="ECO:0007669"/>
    <property type="project" value="TreeGrafter"/>
</dbReference>
<dbReference type="SUPFAM" id="SSF53850">
    <property type="entry name" value="Periplasmic binding protein-like II"/>
    <property type="match status" value="1"/>
</dbReference>
<proteinExistence type="predicted"/>
<feature type="domain" description="Solute-binding protein family 5" evidence="1">
    <location>
        <begin position="105"/>
        <end position="475"/>
    </location>
</feature>
<dbReference type="EMBL" id="BNJK01000001">
    <property type="protein sequence ID" value="GHO93371.1"/>
    <property type="molecule type" value="Genomic_DNA"/>
</dbReference>
<name>A0A8J3IF99_9CHLR</name>
<comment type="caution">
    <text evidence="2">The sequence shown here is derived from an EMBL/GenBank/DDBJ whole genome shotgun (WGS) entry which is preliminary data.</text>
</comment>
<dbReference type="InterPro" id="IPR039424">
    <property type="entry name" value="SBP_5"/>
</dbReference>
<evidence type="ECO:0000313" key="3">
    <source>
        <dbReference type="Proteomes" id="UP000597444"/>
    </source>
</evidence>
<dbReference type="GO" id="GO:1904680">
    <property type="term" value="F:peptide transmembrane transporter activity"/>
    <property type="evidence" value="ECO:0007669"/>
    <property type="project" value="TreeGrafter"/>
</dbReference>
<reference evidence="2" key="1">
    <citation type="submission" date="2020-10" db="EMBL/GenBank/DDBJ databases">
        <title>Taxonomic study of unclassified bacteria belonging to the class Ktedonobacteria.</title>
        <authorList>
            <person name="Yabe S."/>
            <person name="Wang C.M."/>
            <person name="Zheng Y."/>
            <person name="Sakai Y."/>
            <person name="Cavaletti L."/>
            <person name="Monciardini P."/>
            <person name="Donadio S."/>
        </authorList>
    </citation>
    <scope>NUCLEOTIDE SEQUENCE</scope>
    <source>
        <strain evidence="2">ID150040</strain>
    </source>
</reference>
<dbReference type="GO" id="GO:0043190">
    <property type="term" value="C:ATP-binding cassette (ABC) transporter complex"/>
    <property type="evidence" value="ECO:0007669"/>
    <property type="project" value="InterPro"/>
</dbReference>
<dbReference type="CDD" id="cd08509">
    <property type="entry name" value="PBP2_TmCBP_oligosaccharides_like"/>
    <property type="match status" value="1"/>
</dbReference>
<organism evidence="2 3">
    <name type="scientific">Reticulibacter mediterranei</name>
    <dbReference type="NCBI Taxonomy" id="2778369"/>
    <lineage>
        <taxon>Bacteria</taxon>
        <taxon>Bacillati</taxon>
        <taxon>Chloroflexota</taxon>
        <taxon>Ktedonobacteria</taxon>
        <taxon>Ktedonobacterales</taxon>
        <taxon>Reticulibacteraceae</taxon>
        <taxon>Reticulibacter</taxon>
    </lineage>
</organism>
<dbReference type="AlphaFoldDB" id="A0A8J3IF99"/>